<evidence type="ECO:0000313" key="3">
    <source>
        <dbReference type="Proteomes" id="UP000030816"/>
    </source>
</evidence>
<accession>A0A0B2WTF0</accession>
<reference evidence="2 3" key="1">
    <citation type="journal article" date="2014" name="Proc. Natl. Acad. Sci. U.S.A.">
        <title>Trajectory and genomic determinants of fungal-pathogen speciation and host adaptation.</title>
        <authorList>
            <person name="Hu X."/>
            <person name="Xiao G."/>
            <person name="Zheng P."/>
            <person name="Shang Y."/>
            <person name="Su Y."/>
            <person name="Zhang X."/>
            <person name="Liu X."/>
            <person name="Zhan S."/>
            <person name="St Leger R.J."/>
            <person name="Wang C."/>
        </authorList>
    </citation>
    <scope>NUCLEOTIDE SEQUENCE [LARGE SCALE GENOMIC DNA]</scope>
    <source>
        <strain evidence="2 3">ARSEF 1941</strain>
    </source>
</reference>
<dbReference type="HOGENOM" id="CLU_2386629_0_0_1"/>
<dbReference type="EMBL" id="AZHE01000011">
    <property type="protein sequence ID" value="KHN97298.1"/>
    <property type="molecule type" value="Genomic_DNA"/>
</dbReference>
<proteinExistence type="predicted"/>
<dbReference type="RefSeq" id="XP_040678364.1">
    <property type="nucleotide sequence ID" value="XM_040823693.1"/>
</dbReference>
<name>A0A0B2WTF0_METAS</name>
<keyword evidence="3" id="KW-1185">Reference proteome</keyword>
<evidence type="ECO:0000313" key="2">
    <source>
        <dbReference type="EMBL" id="KHN97298.1"/>
    </source>
</evidence>
<organism evidence="2 3">
    <name type="scientific">Metarhizium album (strain ARSEF 1941)</name>
    <dbReference type="NCBI Taxonomy" id="1081103"/>
    <lineage>
        <taxon>Eukaryota</taxon>
        <taxon>Fungi</taxon>
        <taxon>Dikarya</taxon>
        <taxon>Ascomycota</taxon>
        <taxon>Pezizomycotina</taxon>
        <taxon>Sordariomycetes</taxon>
        <taxon>Hypocreomycetidae</taxon>
        <taxon>Hypocreales</taxon>
        <taxon>Clavicipitaceae</taxon>
        <taxon>Metarhizium</taxon>
    </lineage>
</organism>
<dbReference type="Proteomes" id="UP000030816">
    <property type="component" value="Unassembled WGS sequence"/>
</dbReference>
<evidence type="ECO:0000256" key="1">
    <source>
        <dbReference type="SAM" id="MobiDB-lite"/>
    </source>
</evidence>
<feature type="compositionally biased region" description="Basic and acidic residues" evidence="1">
    <location>
        <begin position="12"/>
        <end position="21"/>
    </location>
</feature>
<comment type="caution">
    <text evidence="2">The sequence shown here is derived from an EMBL/GenBank/DDBJ whole genome shotgun (WGS) entry which is preliminary data.</text>
</comment>
<protein>
    <submittedName>
        <fullName evidence="2">Uncharacterized protein</fullName>
    </submittedName>
</protein>
<sequence length="94" mass="10227">MASNGSAPIRQLLDEPRENRSRHQLRRSRPCSRKSFIVSINLERVGVSKAAGLKKSGLDFVELSGGTFEAGAFCHLDESTKKREPSLPTSSSPG</sequence>
<gene>
    <name evidence="2" type="ORF">MAM_04895</name>
</gene>
<feature type="compositionally biased region" description="Basic residues" evidence="1">
    <location>
        <begin position="22"/>
        <end position="31"/>
    </location>
</feature>
<dbReference type="AlphaFoldDB" id="A0A0B2WTF0"/>
<dbReference type="OrthoDB" id="1663137at2759"/>
<feature type="region of interest" description="Disordered" evidence="1">
    <location>
        <begin position="1"/>
        <end position="31"/>
    </location>
</feature>
<dbReference type="GeneID" id="63739350"/>